<comment type="catalytic activity">
    <reaction evidence="3">
        <text>a phosphate monoester + H2O = an alcohol + phosphate</text>
        <dbReference type="Rhea" id="RHEA:15017"/>
        <dbReference type="ChEBI" id="CHEBI:15377"/>
        <dbReference type="ChEBI" id="CHEBI:30879"/>
        <dbReference type="ChEBI" id="CHEBI:43474"/>
        <dbReference type="ChEBI" id="CHEBI:67140"/>
        <dbReference type="EC" id="3.1.3.2"/>
    </reaction>
</comment>
<evidence type="ECO:0000259" key="6">
    <source>
        <dbReference type="Pfam" id="PF14008"/>
    </source>
</evidence>
<dbReference type="AlphaFoldDB" id="A0AAE9F3W0"/>
<evidence type="ECO:0000259" key="7">
    <source>
        <dbReference type="Pfam" id="PF16656"/>
    </source>
</evidence>
<dbReference type="PANTHER" id="PTHR45867">
    <property type="entry name" value="PURPLE ACID PHOSPHATASE"/>
    <property type="match status" value="1"/>
</dbReference>
<protein>
    <recommendedName>
        <fullName evidence="3">Purple acid phosphatase</fullName>
        <ecNumber evidence="3">3.1.3.2</ecNumber>
    </recommendedName>
</protein>
<dbReference type="SUPFAM" id="SSF81321">
    <property type="entry name" value="Family A G protein-coupled receptor-like"/>
    <property type="match status" value="1"/>
</dbReference>
<sequence length="651" mass="76022">MRIFLYFLVYFLIPQICWTHQYLPIDRIPDWKLKNDGNIGPSYGQPEQIRISYGGDPSVSFVTWQTFDDTLQSIVEYGSDWKFLNQSVLGRCSVFLDRNKNSVWRYIHRANLTALVPGQTYYYHVGSEHGWSPIYFFTALKERENDGGGYIYAVYGDLGVENGRSLGTIQKMAQRGELDMVLHVGDFAYNMDESNGETGDEFLRQIEPISAYIPYMATVGNHEYFNNFTHFVNRFTMPNSDHNLFYSYDLGHAHFVVFSTEFYFNIQWGYHQMKNQFEWLKEDLKKANENRKNIPWIITMGHRPMYCSDFDGDDCTKYESIIRTGLPLTHGYGLEKLFYEYGVDIELWAHEHSYERLWPVYNRTVYNGTHLPYTNPPAPVHIITGSAGCRENTDVFVEHPPPWSAVRSTDYGFGIMRIYNSTHLNFKQINVAQGGTEDDDFWVVKTSEKHHRPFKHRDLKKLRTYGTHIIYWPTVVDREEILPLATKFFPEYHLESEKSGILGGITTINEFASIYVIIHMAVPIFPIYVSMFVLRYKIVKKLMEQATMLSADAKASHNQILKCLIIQAFIPSLLMIGVTCYILSQLGLITHPFIEYLIFASICTMPMLSPFTYLVYIRPYRTFCMKLLHLQRRHRRYPNTDSNAYYSITRS</sequence>
<feature type="domain" description="Calcineurin-like phosphoesterase" evidence="5">
    <location>
        <begin position="154"/>
        <end position="354"/>
    </location>
</feature>
<feature type="signal peptide" evidence="3">
    <location>
        <begin position="1"/>
        <end position="19"/>
    </location>
</feature>
<proteinExistence type="inferred from homology"/>
<dbReference type="Pfam" id="PF10317">
    <property type="entry name" value="7TM_GPCR_Srd"/>
    <property type="match status" value="1"/>
</dbReference>
<reference evidence="8 9" key="1">
    <citation type="submission" date="2022-04" db="EMBL/GenBank/DDBJ databases">
        <title>Chromosome-level reference genomes for two strains of Caenorhabditis briggsae: an improved platform for comparative genomics.</title>
        <authorList>
            <person name="Stevens L."/>
            <person name="Andersen E."/>
        </authorList>
    </citation>
    <scope>NUCLEOTIDE SEQUENCE [LARGE SCALE GENOMIC DNA]</scope>
    <source>
        <strain evidence="8">VX34</strain>
        <tissue evidence="8">Whole-organism</tissue>
    </source>
</reference>
<keyword evidence="4" id="KW-0472">Membrane</keyword>
<accession>A0AAE9F3W0</accession>
<dbReference type="Pfam" id="PF14008">
    <property type="entry name" value="Metallophos_C"/>
    <property type="match status" value="1"/>
</dbReference>
<dbReference type="Proteomes" id="UP000829354">
    <property type="component" value="Chromosome V"/>
</dbReference>
<dbReference type="Gene3D" id="2.60.40.380">
    <property type="entry name" value="Purple acid phosphatase-like, N-terminal"/>
    <property type="match status" value="1"/>
</dbReference>
<keyword evidence="4" id="KW-1133">Transmembrane helix</keyword>
<dbReference type="InterPro" id="IPR008963">
    <property type="entry name" value="Purple_acid_Pase-like_N"/>
</dbReference>
<keyword evidence="1 3" id="KW-0732">Signal</keyword>
<dbReference type="InterPro" id="IPR029052">
    <property type="entry name" value="Metallo-depent_PP-like"/>
</dbReference>
<feature type="transmembrane region" description="Helical" evidence="4">
    <location>
        <begin position="564"/>
        <end position="584"/>
    </location>
</feature>
<dbReference type="EC" id="3.1.3.2" evidence="3"/>
<gene>
    <name evidence="8" type="ORF">L5515_009587</name>
</gene>
<evidence type="ECO:0000259" key="5">
    <source>
        <dbReference type="Pfam" id="PF00149"/>
    </source>
</evidence>
<keyword evidence="3" id="KW-0378">Hydrolase</keyword>
<keyword evidence="9" id="KW-1185">Reference proteome</keyword>
<keyword evidence="2" id="KW-0325">Glycoprotein</keyword>
<dbReference type="GO" id="GO:0046872">
    <property type="term" value="F:metal ion binding"/>
    <property type="evidence" value="ECO:0007669"/>
    <property type="project" value="InterPro"/>
</dbReference>
<evidence type="ECO:0000256" key="1">
    <source>
        <dbReference type="ARBA" id="ARBA00022729"/>
    </source>
</evidence>
<keyword evidence="4" id="KW-0812">Transmembrane</keyword>
<comment type="similarity">
    <text evidence="3">Belongs to the metallophosphoesterase superfamily. Purple acid phosphatase family.</text>
</comment>
<evidence type="ECO:0000313" key="9">
    <source>
        <dbReference type="Proteomes" id="UP000829354"/>
    </source>
</evidence>
<name>A0AAE9F3W0_CAEBR</name>
<dbReference type="SUPFAM" id="SSF56300">
    <property type="entry name" value="Metallo-dependent phosphatases"/>
    <property type="match status" value="1"/>
</dbReference>
<dbReference type="CDD" id="cd00839">
    <property type="entry name" value="MPP_PAPs"/>
    <property type="match status" value="1"/>
</dbReference>
<feature type="transmembrane region" description="Helical" evidence="4">
    <location>
        <begin position="514"/>
        <end position="534"/>
    </location>
</feature>
<dbReference type="InterPro" id="IPR015914">
    <property type="entry name" value="PAPs_N"/>
</dbReference>
<feature type="domain" description="Purple acid phosphatase C-terminal" evidence="6">
    <location>
        <begin position="378"/>
        <end position="437"/>
    </location>
</feature>
<dbReference type="InterPro" id="IPR004843">
    <property type="entry name" value="Calcineurin-like_PHP"/>
</dbReference>
<dbReference type="GO" id="GO:0003993">
    <property type="term" value="F:acid phosphatase activity"/>
    <property type="evidence" value="ECO:0007669"/>
    <property type="project" value="UniProtKB-EC"/>
</dbReference>
<dbReference type="Pfam" id="PF00149">
    <property type="entry name" value="Metallophos"/>
    <property type="match status" value="1"/>
</dbReference>
<evidence type="ECO:0000256" key="3">
    <source>
        <dbReference type="RuleBase" id="RU361203"/>
    </source>
</evidence>
<dbReference type="InterPro" id="IPR019421">
    <property type="entry name" value="7TM_GPCR_serpentine_rcpt_Srd"/>
</dbReference>
<evidence type="ECO:0000256" key="2">
    <source>
        <dbReference type="ARBA" id="ARBA00023180"/>
    </source>
</evidence>
<dbReference type="SUPFAM" id="SSF49363">
    <property type="entry name" value="Purple acid phosphatase, N-terminal domain"/>
    <property type="match status" value="1"/>
</dbReference>
<feature type="transmembrane region" description="Helical" evidence="4">
    <location>
        <begin position="596"/>
        <end position="616"/>
    </location>
</feature>
<dbReference type="EMBL" id="CP092624">
    <property type="protein sequence ID" value="UMM37998.1"/>
    <property type="molecule type" value="Genomic_DNA"/>
</dbReference>
<organism evidence="8 9">
    <name type="scientific">Caenorhabditis briggsae</name>
    <dbReference type="NCBI Taxonomy" id="6238"/>
    <lineage>
        <taxon>Eukaryota</taxon>
        <taxon>Metazoa</taxon>
        <taxon>Ecdysozoa</taxon>
        <taxon>Nematoda</taxon>
        <taxon>Chromadorea</taxon>
        <taxon>Rhabditida</taxon>
        <taxon>Rhabditina</taxon>
        <taxon>Rhabditomorpha</taxon>
        <taxon>Rhabditoidea</taxon>
        <taxon>Rhabditidae</taxon>
        <taxon>Peloderinae</taxon>
        <taxon>Caenorhabditis</taxon>
    </lineage>
</organism>
<evidence type="ECO:0000256" key="4">
    <source>
        <dbReference type="SAM" id="Phobius"/>
    </source>
</evidence>
<dbReference type="Pfam" id="PF16656">
    <property type="entry name" value="Pur_ac_phosph_N"/>
    <property type="match status" value="1"/>
</dbReference>
<dbReference type="InterPro" id="IPR041792">
    <property type="entry name" value="MPP_PAP"/>
</dbReference>
<dbReference type="Gene3D" id="3.60.21.10">
    <property type="match status" value="1"/>
</dbReference>
<feature type="chain" id="PRO_5041767675" description="Purple acid phosphatase" evidence="3">
    <location>
        <begin position="20"/>
        <end position="651"/>
    </location>
</feature>
<dbReference type="PANTHER" id="PTHR45867:SF3">
    <property type="entry name" value="ACID PHOSPHATASE TYPE 7"/>
    <property type="match status" value="1"/>
</dbReference>
<dbReference type="InterPro" id="IPR025733">
    <property type="entry name" value="PAPs_C"/>
</dbReference>
<feature type="domain" description="Purple acid phosphatase N-terminal" evidence="7">
    <location>
        <begin position="46"/>
        <end position="138"/>
    </location>
</feature>
<evidence type="ECO:0000313" key="8">
    <source>
        <dbReference type="EMBL" id="UMM37998.1"/>
    </source>
</evidence>